<feature type="coiled-coil region" evidence="1">
    <location>
        <begin position="113"/>
        <end position="140"/>
    </location>
</feature>
<dbReference type="AlphaFoldDB" id="A0A5N5SVT0"/>
<gene>
    <name evidence="2" type="ORF">Anas_04219</name>
</gene>
<evidence type="ECO:0000313" key="2">
    <source>
        <dbReference type="EMBL" id="KAB7498028.1"/>
    </source>
</evidence>
<dbReference type="EMBL" id="SEYY01019671">
    <property type="protein sequence ID" value="KAB7498028.1"/>
    <property type="molecule type" value="Genomic_DNA"/>
</dbReference>
<accession>A0A5N5SVT0</accession>
<evidence type="ECO:0000313" key="3">
    <source>
        <dbReference type="Proteomes" id="UP000326759"/>
    </source>
</evidence>
<organism evidence="2 3">
    <name type="scientific">Armadillidium nasatum</name>
    <dbReference type="NCBI Taxonomy" id="96803"/>
    <lineage>
        <taxon>Eukaryota</taxon>
        <taxon>Metazoa</taxon>
        <taxon>Ecdysozoa</taxon>
        <taxon>Arthropoda</taxon>
        <taxon>Crustacea</taxon>
        <taxon>Multicrustacea</taxon>
        <taxon>Malacostraca</taxon>
        <taxon>Eumalacostraca</taxon>
        <taxon>Peracarida</taxon>
        <taxon>Isopoda</taxon>
        <taxon>Oniscidea</taxon>
        <taxon>Crinocheta</taxon>
        <taxon>Armadillidiidae</taxon>
        <taxon>Armadillidium</taxon>
    </lineage>
</organism>
<keyword evidence="1" id="KW-0175">Coiled coil</keyword>
<reference evidence="2 3" key="1">
    <citation type="journal article" date="2019" name="PLoS Biol.">
        <title>Sex chromosomes control vertical transmission of feminizing Wolbachia symbionts in an isopod.</title>
        <authorList>
            <person name="Becking T."/>
            <person name="Chebbi M.A."/>
            <person name="Giraud I."/>
            <person name="Moumen B."/>
            <person name="Laverre T."/>
            <person name="Caubet Y."/>
            <person name="Peccoud J."/>
            <person name="Gilbert C."/>
            <person name="Cordaux R."/>
        </authorList>
    </citation>
    <scope>NUCLEOTIDE SEQUENCE [LARGE SCALE GENOMIC DNA]</scope>
    <source>
        <strain evidence="2">ANa2</strain>
        <tissue evidence="2">Whole body excluding digestive tract and cuticle</tissue>
    </source>
</reference>
<dbReference type="OrthoDB" id="10586788at2759"/>
<proteinExistence type="predicted"/>
<comment type="caution">
    <text evidence="2">The sequence shown here is derived from an EMBL/GenBank/DDBJ whole genome shotgun (WGS) entry which is preliminary data.</text>
</comment>
<name>A0A5N5SVT0_9CRUS</name>
<sequence>MITRRTLRSNTSKTNIVAACVQNDDKLTQKQEKISITKSIPNKKNSSDIILLEEKDRDNKKELIKKSNRTRRNKMSKEIDDTACLQNDDKLTVEWGKIRSYTKRKCKISSDTVSLEEKELENKEELIKNVSKTNAKKSKNLPVEKRSYKKASKGTTLKYLKERQKLHKENLNINKDSVEDFPLIKKNKALEELMKVTANETLTIKTPKFKNKQNTMGGITPRSVLISELGKELSTSNLITPKDTSKSKAKLKEDGALHVLYKHLDINKSRKRKRKSIMSSTNFSAKIAKASSDQTNLFKDVGEENIYNNYPSILMNSPVSVYTEEEHNDDT</sequence>
<evidence type="ECO:0000256" key="1">
    <source>
        <dbReference type="SAM" id="Coils"/>
    </source>
</evidence>
<keyword evidence="3" id="KW-1185">Reference proteome</keyword>
<dbReference type="Proteomes" id="UP000326759">
    <property type="component" value="Unassembled WGS sequence"/>
</dbReference>
<protein>
    <submittedName>
        <fullName evidence="2">Uncharacterized protein</fullName>
    </submittedName>
</protein>